<dbReference type="STRING" id="576137.A0A1L7WHK1"/>
<dbReference type="PANTHER" id="PTHR37544:SF3">
    <property type="entry name" value="SPRAY"/>
    <property type="match status" value="1"/>
</dbReference>
<dbReference type="PANTHER" id="PTHR37544">
    <property type="entry name" value="SPRAY-RELATED"/>
    <property type="match status" value="1"/>
</dbReference>
<keyword evidence="1" id="KW-0812">Transmembrane</keyword>
<dbReference type="OrthoDB" id="3248909at2759"/>
<feature type="transmembrane region" description="Helical" evidence="1">
    <location>
        <begin position="326"/>
        <end position="349"/>
    </location>
</feature>
<sequence>MWEAVVLGIQRIEPFYQLSRPDGAFAADSLHLNHTQILLPKVPFVSLRKKHYLVFVSFLCLLFVGILAPIFQSSLFNLNISTESAGVRSAKVKIKVLSLFQPGSVASLAAVTGPTLAKDLKDLDLIEDERISQILSRRRYKLCSLTKANGSVVYQLEGVPHQQDVPHHDSSELEGQAEHLEENPQKLDTIIPDARVNMSLTVTFNYAIMITASVLFGVEAFGKTSTHAVFSRKLVPVAAAIIFKQCWKPLDRGARNVKTFNHLSQRPLAHRENFNDFQRVFRSPCNIARGIKIFPGKAEDTIFLDYSSSSFLTAPIAAMLNGHFSVFLVMFVSWLVEVFTVAMGSLGTLPCFMHRECPSTSPTDVSPKAVSISVGLSFGILLTMTLMALFVSTPRLMASYIPQEVENMAGVLRWLHSSRMISALRPMSTMNPTQCREFRKPMRGRKFGLGWIGS</sequence>
<dbReference type="EMBL" id="FJOG01000002">
    <property type="protein sequence ID" value="CZR52243.1"/>
    <property type="molecule type" value="Genomic_DNA"/>
</dbReference>
<evidence type="ECO:0000313" key="2">
    <source>
        <dbReference type="EMBL" id="CZR52243.1"/>
    </source>
</evidence>
<evidence type="ECO:0000313" key="3">
    <source>
        <dbReference type="Proteomes" id="UP000184330"/>
    </source>
</evidence>
<gene>
    <name evidence="2" type="ORF">PAC_02120</name>
</gene>
<feature type="transmembrane region" description="Helical" evidence="1">
    <location>
        <begin position="204"/>
        <end position="222"/>
    </location>
</feature>
<evidence type="ECO:0000256" key="1">
    <source>
        <dbReference type="SAM" id="Phobius"/>
    </source>
</evidence>
<feature type="transmembrane region" description="Helical" evidence="1">
    <location>
        <begin position="52"/>
        <end position="71"/>
    </location>
</feature>
<keyword evidence="3" id="KW-1185">Reference proteome</keyword>
<dbReference type="AlphaFoldDB" id="A0A1L7WHK1"/>
<feature type="transmembrane region" description="Helical" evidence="1">
    <location>
        <begin position="369"/>
        <end position="391"/>
    </location>
</feature>
<keyword evidence="1" id="KW-0472">Membrane</keyword>
<dbReference type="InterPro" id="IPR021840">
    <property type="entry name" value="DUF3433"/>
</dbReference>
<keyword evidence="1" id="KW-1133">Transmembrane helix</keyword>
<dbReference type="Pfam" id="PF11915">
    <property type="entry name" value="DUF3433"/>
    <property type="match status" value="2"/>
</dbReference>
<accession>A0A1L7WHK1</accession>
<name>A0A1L7WHK1_9HELO</name>
<reference evidence="2 3" key="1">
    <citation type="submission" date="2016-03" db="EMBL/GenBank/DDBJ databases">
        <authorList>
            <person name="Ploux O."/>
        </authorList>
    </citation>
    <scope>NUCLEOTIDE SEQUENCE [LARGE SCALE GENOMIC DNA]</scope>
    <source>
        <strain evidence="2 3">UAMH 11012</strain>
    </source>
</reference>
<proteinExistence type="predicted"/>
<organism evidence="2 3">
    <name type="scientific">Phialocephala subalpina</name>
    <dbReference type="NCBI Taxonomy" id="576137"/>
    <lineage>
        <taxon>Eukaryota</taxon>
        <taxon>Fungi</taxon>
        <taxon>Dikarya</taxon>
        <taxon>Ascomycota</taxon>
        <taxon>Pezizomycotina</taxon>
        <taxon>Leotiomycetes</taxon>
        <taxon>Helotiales</taxon>
        <taxon>Mollisiaceae</taxon>
        <taxon>Phialocephala</taxon>
        <taxon>Phialocephala fortinii species complex</taxon>
    </lineage>
</organism>
<protein>
    <submittedName>
        <fullName evidence="2">Uncharacterized protein</fullName>
    </submittedName>
</protein>
<dbReference type="Proteomes" id="UP000184330">
    <property type="component" value="Unassembled WGS sequence"/>
</dbReference>